<sequence>IYEDRSDRDARKTTSVEEYKQEINQEKNKRKSTSTKLIKQLIIGLG</sequence>
<dbReference type="EMBL" id="CAJVQC010011752">
    <property type="protein sequence ID" value="CAG8630790.1"/>
    <property type="molecule type" value="Genomic_DNA"/>
</dbReference>
<keyword evidence="2" id="KW-1185">Reference proteome</keyword>
<comment type="caution">
    <text evidence="1">The sequence shown here is derived from an EMBL/GenBank/DDBJ whole genome shotgun (WGS) entry which is preliminary data.</text>
</comment>
<feature type="non-terminal residue" evidence="1">
    <location>
        <position position="1"/>
    </location>
</feature>
<reference evidence="1" key="1">
    <citation type="submission" date="2021-06" db="EMBL/GenBank/DDBJ databases">
        <authorList>
            <person name="Kallberg Y."/>
            <person name="Tangrot J."/>
            <person name="Rosling A."/>
        </authorList>
    </citation>
    <scope>NUCLEOTIDE SEQUENCE</scope>
    <source>
        <strain evidence="1">MA461A</strain>
    </source>
</reference>
<evidence type="ECO:0000313" key="1">
    <source>
        <dbReference type="EMBL" id="CAG8630790.1"/>
    </source>
</evidence>
<name>A0ACA9N320_9GLOM</name>
<gene>
    <name evidence="1" type="ORF">RPERSI_LOCUS7099</name>
</gene>
<protein>
    <submittedName>
        <fullName evidence="1">23413_t:CDS:1</fullName>
    </submittedName>
</protein>
<dbReference type="Proteomes" id="UP000789920">
    <property type="component" value="Unassembled WGS sequence"/>
</dbReference>
<evidence type="ECO:0000313" key="2">
    <source>
        <dbReference type="Proteomes" id="UP000789920"/>
    </source>
</evidence>
<organism evidence="1 2">
    <name type="scientific">Racocetra persica</name>
    <dbReference type="NCBI Taxonomy" id="160502"/>
    <lineage>
        <taxon>Eukaryota</taxon>
        <taxon>Fungi</taxon>
        <taxon>Fungi incertae sedis</taxon>
        <taxon>Mucoromycota</taxon>
        <taxon>Glomeromycotina</taxon>
        <taxon>Glomeromycetes</taxon>
        <taxon>Diversisporales</taxon>
        <taxon>Gigasporaceae</taxon>
        <taxon>Racocetra</taxon>
    </lineage>
</organism>
<accession>A0ACA9N320</accession>
<proteinExistence type="predicted"/>